<evidence type="ECO:0000313" key="2">
    <source>
        <dbReference type="Proteomes" id="UP000236754"/>
    </source>
</evidence>
<evidence type="ECO:0000313" key="1">
    <source>
        <dbReference type="EMBL" id="SEG83621.1"/>
    </source>
</evidence>
<proteinExistence type="predicted"/>
<protein>
    <submittedName>
        <fullName evidence="1">Uncharacterized protein</fullName>
    </submittedName>
</protein>
<dbReference type="RefSeq" id="WP_103888813.1">
    <property type="nucleotide sequence ID" value="NZ_FNVU01000014.1"/>
</dbReference>
<name>A0A1H6DEI1_9ACTN</name>
<dbReference type="Proteomes" id="UP000236754">
    <property type="component" value="Unassembled WGS sequence"/>
</dbReference>
<organism evidence="1 2">
    <name type="scientific">Actinacidiphila yanglinensis</name>
    <dbReference type="NCBI Taxonomy" id="310779"/>
    <lineage>
        <taxon>Bacteria</taxon>
        <taxon>Bacillati</taxon>
        <taxon>Actinomycetota</taxon>
        <taxon>Actinomycetes</taxon>
        <taxon>Kitasatosporales</taxon>
        <taxon>Streptomycetaceae</taxon>
        <taxon>Actinacidiphila</taxon>
    </lineage>
</organism>
<dbReference type="AlphaFoldDB" id="A0A1H6DEI1"/>
<dbReference type="EMBL" id="FNVU01000014">
    <property type="protein sequence ID" value="SEG83621.1"/>
    <property type="molecule type" value="Genomic_DNA"/>
</dbReference>
<gene>
    <name evidence="1" type="ORF">SAMN05216223_114118</name>
</gene>
<accession>A0A1H6DEI1</accession>
<keyword evidence="2" id="KW-1185">Reference proteome</keyword>
<reference evidence="1 2" key="1">
    <citation type="submission" date="2016-10" db="EMBL/GenBank/DDBJ databases">
        <authorList>
            <person name="de Groot N.N."/>
        </authorList>
    </citation>
    <scope>NUCLEOTIDE SEQUENCE [LARGE SCALE GENOMIC DNA]</scope>
    <source>
        <strain evidence="1 2">CGMCC 4.2023</strain>
    </source>
</reference>
<sequence>MSDLWHVSVRRIEGDRVELLVAAVHPDAGPLPATKPFALRLLADAARVWPGAEELVGGIDLNGGDPYGADVEPARRARRVLAEVALTDERNVPFDEAAARRRIEDALRERGLSPDDEAGWNAAFGAEWGGLWSDPDRVPSWVLDIRFADPAALAGLRPGLEWDSAAYG</sequence>
<dbReference type="OrthoDB" id="1550845at2"/>